<evidence type="ECO:0000313" key="2">
    <source>
        <dbReference type="Proteomes" id="UP001234178"/>
    </source>
</evidence>
<reference evidence="1 2" key="1">
    <citation type="journal article" date="2023" name="Nucleic Acids Res.">
        <title>The hologenome of Daphnia magna reveals possible DNA methylation and microbiome-mediated evolution of the host genome.</title>
        <authorList>
            <person name="Chaturvedi A."/>
            <person name="Li X."/>
            <person name="Dhandapani V."/>
            <person name="Marshall H."/>
            <person name="Kissane S."/>
            <person name="Cuenca-Cambronero M."/>
            <person name="Asole G."/>
            <person name="Calvet F."/>
            <person name="Ruiz-Romero M."/>
            <person name="Marangio P."/>
            <person name="Guigo R."/>
            <person name="Rago D."/>
            <person name="Mirbahai L."/>
            <person name="Eastwood N."/>
            <person name="Colbourne J.K."/>
            <person name="Zhou J."/>
            <person name="Mallon E."/>
            <person name="Orsini L."/>
        </authorList>
    </citation>
    <scope>NUCLEOTIDE SEQUENCE [LARGE SCALE GENOMIC DNA]</scope>
    <source>
        <strain evidence="1">LRV0_1</strain>
    </source>
</reference>
<sequence>MRCSIGLNSRCRKKSVFFRKNCPVTTRMLQRCCLFALSVFRRFRNNAAIVISSYSRETIDATVSTPRSFNGQWVLVIMTNGLRRISTTMAPAAHRLT</sequence>
<comment type="caution">
    <text evidence="1">The sequence shown here is derived from an EMBL/GenBank/DDBJ whole genome shotgun (WGS) entry which is preliminary data.</text>
</comment>
<dbReference type="Proteomes" id="UP001234178">
    <property type="component" value="Unassembled WGS sequence"/>
</dbReference>
<dbReference type="EMBL" id="JAOYFB010000003">
    <property type="protein sequence ID" value="KAK4010338.1"/>
    <property type="molecule type" value="Genomic_DNA"/>
</dbReference>
<keyword evidence="2" id="KW-1185">Reference proteome</keyword>
<protein>
    <submittedName>
        <fullName evidence="1">Uncharacterized protein</fullName>
    </submittedName>
</protein>
<gene>
    <name evidence="1" type="ORF">OUZ56_019482</name>
</gene>
<evidence type="ECO:0000313" key="1">
    <source>
        <dbReference type="EMBL" id="KAK4010338.1"/>
    </source>
</evidence>
<proteinExistence type="predicted"/>
<accession>A0ABQ9ZBS8</accession>
<name>A0ABQ9ZBS8_9CRUS</name>
<organism evidence="1 2">
    <name type="scientific">Daphnia magna</name>
    <dbReference type="NCBI Taxonomy" id="35525"/>
    <lineage>
        <taxon>Eukaryota</taxon>
        <taxon>Metazoa</taxon>
        <taxon>Ecdysozoa</taxon>
        <taxon>Arthropoda</taxon>
        <taxon>Crustacea</taxon>
        <taxon>Branchiopoda</taxon>
        <taxon>Diplostraca</taxon>
        <taxon>Cladocera</taxon>
        <taxon>Anomopoda</taxon>
        <taxon>Daphniidae</taxon>
        <taxon>Daphnia</taxon>
    </lineage>
</organism>